<dbReference type="GeneTree" id="ENSGT00940000156833"/>
<dbReference type="GO" id="GO:0034045">
    <property type="term" value="C:phagophore assembly site membrane"/>
    <property type="evidence" value="ECO:0007669"/>
    <property type="project" value="UniProtKB-SubCell"/>
</dbReference>
<evidence type="ECO:0000256" key="6">
    <source>
        <dbReference type="ARBA" id="ARBA00023136"/>
    </source>
</evidence>
<evidence type="ECO:0000256" key="5">
    <source>
        <dbReference type="ARBA" id="ARBA00023121"/>
    </source>
</evidence>
<evidence type="ECO:0000256" key="2">
    <source>
        <dbReference type="ARBA" id="ARBA00022574"/>
    </source>
</evidence>
<evidence type="ECO:0000256" key="8">
    <source>
        <dbReference type="SAM" id="MobiDB-lite"/>
    </source>
</evidence>
<dbReference type="AlphaFoldDB" id="A0A9J7ZYC4"/>
<evidence type="ECO:0008006" key="11">
    <source>
        <dbReference type="Google" id="ProtNLM"/>
    </source>
</evidence>
<dbReference type="InterPro" id="IPR015943">
    <property type="entry name" value="WD40/YVTN_repeat-like_dom_sf"/>
</dbReference>
<dbReference type="SUPFAM" id="SSF50978">
    <property type="entry name" value="WD40 repeat-like"/>
    <property type="match status" value="1"/>
</dbReference>
<dbReference type="InterPro" id="IPR001680">
    <property type="entry name" value="WD40_rpt"/>
</dbReference>
<organism evidence="9 10">
    <name type="scientific">Cyprinus carpio carpio</name>
    <dbReference type="NCBI Taxonomy" id="630221"/>
    <lineage>
        <taxon>Eukaryota</taxon>
        <taxon>Metazoa</taxon>
        <taxon>Chordata</taxon>
        <taxon>Craniata</taxon>
        <taxon>Vertebrata</taxon>
        <taxon>Euteleostomi</taxon>
        <taxon>Actinopterygii</taxon>
        <taxon>Neopterygii</taxon>
        <taxon>Teleostei</taxon>
        <taxon>Ostariophysi</taxon>
        <taxon>Cypriniformes</taxon>
        <taxon>Cyprinidae</taxon>
        <taxon>Cyprininae</taxon>
        <taxon>Cyprinus</taxon>
    </lineage>
</organism>
<protein>
    <recommendedName>
        <fullName evidence="11">WD repeat domain phosphoinositide-interacting protein 1</fullName>
    </recommendedName>
</protein>
<dbReference type="OMA" id="FRMENEE"/>
<evidence type="ECO:0000313" key="10">
    <source>
        <dbReference type="Proteomes" id="UP001108240"/>
    </source>
</evidence>
<dbReference type="Ensembl" id="ENSCCRT00000174682.1">
    <property type="protein sequence ID" value="ENSCCRP00000136583.1"/>
    <property type="gene ID" value="ENSCCRG00000059972.1"/>
</dbReference>
<evidence type="ECO:0000256" key="4">
    <source>
        <dbReference type="ARBA" id="ARBA00023006"/>
    </source>
</evidence>
<evidence type="ECO:0000313" key="9">
    <source>
        <dbReference type="Ensembl" id="ENSCCRP00000136583.1"/>
    </source>
</evidence>
<keyword evidence="5" id="KW-0446">Lipid-binding</keyword>
<keyword evidence="4" id="KW-0072">Autophagy</keyword>
<keyword evidence="3" id="KW-0677">Repeat</keyword>
<dbReference type="PANTHER" id="PTHR11227">
    <property type="entry name" value="WD-REPEAT PROTEIN INTERACTING WITH PHOSPHOINOSIDES WIPI -RELATED"/>
    <property type="match status" value="1"/>
</dbReference>
<reference evidence="9" key="2">
    <citation type="submission" date="2025-09" db="UniProtKB">
        <authorList>
            <consortium name="Ensembl"/>
        </authorList>
    </citation>
    <scope>IDENTIFICATION</scope>
</reference>
<dbReference type="SMART" id="SM00320">
    <property type="entry name" value="WD40"/>
    <property type="match status" value="4"/>
</dbReference>
<dbReference type="GO" id="GO:0032266">
    <property type="term" value="F:phosphatidylinositol-3-phosphate binding"/>
    <property type="evidence" value="ECO:0007669"/>
    <property type="project" value="UniProtKB-ARBA"/>
</dbReference>
<evidence type="ECO:0000256" key="1">
    <source>
        <dbReference type="ARBA" id="ARBA00004623"/>
    </source>
</evidence>
<dbReference type="GO" id="GO:0006950">
    <property type="term" value="P:response to stress"/>
    <property type="evidence" value="ECO:0007669"/>
    <property type="project" value="UniProtKB-ARBA"/>
</dbReference>
<sequence>MIEPSPEPRAGETGSSPDTERSDGSATLQRLHCASFNQDTTSLAVGGKNGYRIFSLSSVDRMDCIHRGGESPDVYIAERLFSSSLMVLVSRSTPFRMNIYHFKKSTEICNYSYSSNILAVKLNRQRLIVCLEEALYIHNIKDMKLLKSLLNTPPNPKGLCALSVSLSSSYLAYPGSFTAGEVTLYDALNLNTVTVISAHASHVAAIAFSASGTSLASASEKVSRRRGTVIRVFSVPDGVKLFEFRRGMKRYVSISSLSFSADTQFLCASSNTETVHIFRLEHHSPRCDRMCINKSSRKQAGVADVCSRANSQESPSWSAYMGKMFSAASTYLPSQVSDMMHQDRAFATVRLSVAGMRNIAALSMIQKVLCLLVASLDGHLYIYNIDPQEGGDCPLVKKHRLFDGDDEAELEACGPSYAAAVATRTNPEPASSSALAGYCEDVGVKRGELIPEHEFADGPVCLDDEQEFPPVSFQNS</sequence>
<dbReference type="Gene3D" id="2.130.10.10">
    <property type="entry name" value="YVTN repeat-like/Quinoprotein amine dehydrogenase"/>
    <property type="match status" value="1"/>
</dbReference>
<accession>A0A9J7ZYC4</accession>
<dbReference type="InterPro" id="IPR036322">
    <property type="entry name" value="WD40_repeat_dom_sf"/>
</dbReference>
<evidence type="ECO:0000256" key="7">
    <source>
        <dbReference type="ARBA" id="ARBA00025740"/>
    </source>
</evidence>
<evidence type="ECO:0000256" key="3">
    <source>
        <dbReference type="ARBA" id="ARBA00022737"/>
    </source>
</evidence>
<keyword evidence="6" id="KW-0472">Membrane</keyword>
<reference evidence="9" key="1">
    <citation type="submission" date="2025-08" db="UniProtKB">
        <authorList>
            <consortium name="Ensembl"/>
        </authorList>
    </citation>
    <scope>IDENTIFICATION</scope>
</reference>
<keyword evidence="2" id="KW-0853">WD repeat</keyword>
<proteinExistence type="inferred from homology"/>
<keyword evidence="10" id="KW-1185">Reference proteome</keyword>
<dbReference type="Pfam" id="PF21032">
    <property type="entry name" value="PROPPIN"/>
    <property type="match status" value="1"/>
</dbReference>
<feature type="region of interest" description="Disordered" evidence="8">
    <location>
        <begin position="1"/>
        <end position="24"/>
    </location>
</feature>
<name>A0A9J7ZYC4_CYPCA</name>
<dbReference type="InterPro" id="IPR048720">
    <property type="entry name" value="PROPPIN"/>
</dbReference>
<dbReference type="FunFam" id="2.130.10.10:FF:000145">
    <property type="entry name" value="WD repeat domain phosphoinositide-interacting protein 2"/>
    <property type="match status" value="1"/>
</dbReference>
<comment type="similarity">
    <text evidence="7">Belongs to the WD repeat PROPPIN family.</text>
</comment>
<dbReference type="GO" id="GO:0034497">
    <property type="term" value="P:protein localization to phagophore assembly site"/>
    <property type="evidence" value="ECO:0007669"/>
    <property type="project" value="UniProtKB-ARBA"/>
</dbReference>
<dbReference type="Proteomes" id="UP001108240">
    <property type="component" value="Unplaced"/>
</dbReference>
<comment type="subcellular location">
    <subcellularLocation>
        <location evidence="1">Preautophagosomal structure membrane</location>
        <topology evidence="1">Peripheral membrane protein</topology>
    </subcellularLocation>
</comment>